<dbReference type="PROSITE" id="PS00662">
    <property type="entry name" value="T2SP_E"/>
    <property type="match status" value="1"/>
</dbReference>
<evidence type="ECO:0000256" key="2">
    <source>
        <dbReference type="ARBA" id="ARBA00022741"/>
    </source>
</evidence>
<accession>A0A2H0LM13</accession>
<dbReference type="GO" id="GO:0005886">
    <property type="term" value="C:plasma membrane"/>
    <property type="evidence" value="ECO:0007669"/>
    <property type="project" value="TreeGrafter"/>
</dbReference>
<evidence type="ECO:0000256" key="1">
    <source>
        <dbReference type="ARBA" id="ARBA00006611"/>
    </source>
</evidence>
<dbReference type="InterPro" id="IPR027417">
    <property type="entry name" value="P-loop_NTPase"/>
</dbReference>
<keyword evidence="2" id="KW-0547">Nucleotide-binding</keyword>
<comment type="similarity">
    <text evidence="1">Belongs to the GSP E family.</text>
</comment>
<dbReference type="InterPro" id="IPR001482">
    <property type="entry name" value="T2SS/T4SS_dom"/>
</dbReference>
<keyword evidence="3" id="KW-0067">ATP-binding</keyword>
<dbReference type="SUPFAM" id="SSF52540">
    <property type="entry name" value="P-loop containing nucleoside triphosphate hydrolases"/>
    <property type="match status" value="1"/>
</dbReference>
<evidence type="ECO:0000256" key="3">
    <source>
        <dbReference type="ARBA" id="ARBA00022840"/>
    </source>
</evidence>
<name>A0A2H0LM13_9BACT</name>
<dbReference type="Gene3D" id="3.30.450.90">
    <property type="match status" value="1"/>
</dbReference>
<evidence type="ECO:0000313" key="5">
    <source>
        <dbReference type="EMBL" id="PIQ85473.1"/>
    </source>
</evidence>
<protein>
    <submittedName>
        <fullName evidence="5">Type II secretion system protein GspE</fullName>
    </submittedName>
</protein>
<dbReference type="PANTHER" id="PTHR30258">
    <property type="entry name" value="TYPE II SECRETION SYSTEM PROTEIN GSPE-RELATED"/>
    <property type="match status" value="1"/>
</dbReference>
<evidence type="ECO:0000259" key="4">
    <source>
        <dbReference type="PROSITE" id="PS00662"/>
    </source>
</evidence>
<organism evidence="5 6">
    <name type="scientific">Candidatus Abzuiibacterium crystallinum</name>
    <dbReference type="NCBI Taxonomy" id="1974748"/>
    <lineage>
        <taxon>Bacteria</taxon>
        <taxon>Pseudomonadati</taxon>
        <taxon>Candidatus Omnitrophota</taxon>
        <taxon>Candidatus Abzuiibacterium</taxon>
    </lineage>
</organism>
<dbReference type="Gene3D" id="3.30.300.160">
    <property type="entry name" value="Type II secretion system, protein E, N-terminal domain"/>
    <property type="match status" value="2"/>
</dbReference>
<dbReference type="Pfam" id="PF05157">
    <property type="entry name" value="MshEN"/>
    <property type="match status" value="2"/>
</dbReference>
<proteinExistence type="inferred from homology"/>
<dbReference type="GO" id="GO:0016887">
    <property type="term" value="F:ATP hydrolysis activity"/>
    <property type="evidence" value="ECO:0007669"/>
    <property type="project" value="TreeGrafter"/>
</dbReference>
<dbReference type="FunFam" id="3.40.50.300:FF:000398">
    <property type="entry name" value="Type IV pilus assembly ATPase PilB"/>
    <property type="match status" value="1"/>
</dbReference>
<sequence>MGKTRRLGEILLSQGLISEDQLDQALEEQKKLKEPLGEVLLKLQYIKRETDILVALSQQLNISILIGEQLKPQLDQNLHLLIPEALARQYSVLPLQKTEKQLTVAFAYTFDPSVVEELTKRTHLEIDPVLTKKKDLEPKLEEFYALCAKTRPEEEAPMTVDIKASVRKLKLGEILVQQGLITDNQLQEALEIQKKENRPLGEILVDLQFVRRETDIIVALSQQLNIPMMIGEQLNPRADQRLKEIFPESFARDKLALPLFRSGRNLTVAFAKPFDFLMLDDLRKLTGLEIIPVLAGPTELEKKIQMFYGSVQLEEVTSGRQMEEETKSAAQERVDVKIKLNDKESNANQPPVIRFVDLLLKKAIEDKASDIHIEPFEDRLIVRYRLDGNLYELPPPPKQLHLAVVSRIKILSRMDIAEKRIPQDGSFSIQYTDRNIDVRVSTVPVVHGERVVMRLLDKGSGIKTLNQLGFEEDQVKIFKEAVKRPHGLIFITGPTGSGKSTTLYAALNYIKAVDTNILTIEDPVEYQMEGVGQVQVRSDIGLTFASGLRAFLRQDPDVILVGEVRDEETAEVCVRASLTGHLVLSTLHTNDAPTAVTRLIDIGVKPYLVSSSLLMVGAQRLIRKLCPHCKSAYEASEKEAAEFKLKTRKIYRTKGCKKCRDIGYWGREAIYEIMPINENIRHLIARNEDLGTIRKAAREAGMQTLLESGIKKVEQGVSTFEEVLSIAYES</sequence>
<reference evidence="5 6" key="1">
    <citation type="submission" date="2017-09" db="EMBL/GenBank/DDBJ databases">
        <title>Depth-based differentiation of microbial function through sediment-hosted aquifers and enrichment of novel symbionts in the deep terrestrial subsurface.</title>
        <authorList>
            <person name="Probst A.J."/>
            <person name="Ladd B."/>
            <person name="Jarett J.K."/>
            <person name="Geller-Mcgrath D.E."/>
            <person name="Sieber C.M."/>
            <person name="Emerson J.B."/>
            <person name="Anantharaman K."/>
            <person name="Thomas B.C."/>
            <person name="Malmstrom R."/>
            <person name="Stieglmeier M."/>
            <person name="Klingl A."/>
            <person name="Woyke T."/>
            <person name="Ryan C.M."/>
            <person name="Banfield J.F."/>
        </authorList>
    </citation>
    <scope>NUCLEOTIDE SEQUENCE [LARGE SCALE GENOMIC DNA]</scope>
    <source>
        <strain evidence="5">CG11_big_fil_rev_8_21_14_0_20_45_26</strain>
    </source>
</reference>
<dbReference type="CDD" id="cd01129">
    <property type="entry name" value="PulE-GspE-like"/>
    <property type="match status" value="1"/>
</dbReference>
<dbReference type="Pfam" id="PF00437">
    <property type="entry name" value="T2SSE"/>
    <property type="match status" value="1"/>
</dbReference>
<dbReference type="Proteomes" id="UP000230859">
    <property type="component" value="Unassembled WGS sequence"/>
</dbReference>
<dbReference type="EMBL" id="PCVY01000065">
    <property type="protein sequence ID" value="PIQ85473.1"/>
    <property type="molecule type" value="Genomic_DNA"/>
</dbReference>
<dbReference type="InterPro" id="IPR037257">
    <property type="entry name" value="T2SS_E_N_sf"/>
</dbReference>
<comment type="caution">
    <text evidence="5">The sequence shown here is derived from an EMBL/GenBank/DDBJ whole genome shotgun (WGS) entry which is preliminary data.</text>
</comment>
<dbReference type="Gene3D" id="3.40.50.300">
    <property type="entry name" value="P-loop containing nucleotide triphosphate hydrolases"/>
    <property type="match status" value="1"/>
</dbReference>
<dbReference type="SMART" id="SM00382">
    <property type="entry name" value="AAA"/>
    <property type="match status" value="1"/>
</dbReference>
<gene>
    <name evidence="5" type="ORF">COV74_08260</name>
</gene>
<evidence type="ECO:0000313" key="6">
    <source>
        <dbReference type="Proteomes" id="UP000230859"/>
    </source>
</evidence>
<dbReference type="SUPFAM" id="SSF160246">
    <property type="entry name" value="EspE N-terminal domain-like"/>
    <property type="match status" value="2"/>
</dbReference>
<dbReference type="InterPro" id="IPR003593">
    <property type="entry name" value="AAA+_ATPase"/>
</dbReference>
<dbReference type="PANTHER" id="PTHR30258:SF1">
    <property type="entry name" value="PROTEIN TRANSPORT PROTEIN HOFB HOMOLOG"/>
    <property type="match status" value="1"/>
</dbReference>
<dbReference type="FunFam" id="3.30.450.90:FF:000001">
    <property type="entry name" value="Type II secretion system ATPase GspE"/>
    <property type="match status" value="1"/>
</dbReference>
<dbReference type="AlphaFoldDB" id="A0A2H0LM13"/>
<feature type="domain" description="Bacterial type II secretion system protein E" evidence="4">
    <location>
        <begin position="552"/>
        <end position="566"/>
    </location>
</feature>
<dbReference type="GO" id="GO:0005524">
    <property type="term" value="F:ATP binding"/>
    <property type="evidence" value="ECO:0007669"/>
    <property type="project" value="UniProtKB-KW"/>
</dbReference>
<dbReference type="InterPro" id="IPR007831">
    <property type="entry name" value="T2SS_GspE_N"/>
</dbReference>